<name>A0A8D8Z4K9_9HEMI</name>
<protein>
    <submittedName>
        <fullName evidence="2">Uncharacterized protein</fullName>
    </submittedName>
</protein>
<dbReference type="EMBL" id="HBUF01224411">
    <property type="protein sequence ID" value="CAG6670851.1"/>
    <property type="molecule type" value="Transcribed_RNA"/>
</dbReference>
<dbReference type="EMBL" id="HBUF01421467">
    <property type="protein sequence ID" value="CAG6740839.1"/>
    <property type="molecule type" value="Transcribed_RNA"/>
</dbReference>
<sequence>MYYAVGVGTVTYLGIYVLSIPTYFFAIFLSSRQCAQFSNCPGFSMLTRMTLNPVLLIGTYAVLLNFLSRAMQQSSGSQNNSEFLLPTVNSYYCDQTEQLEALNVSSFKLPQKCYSLRRKYDIRYLSIYHN</sequence>
<evidence type="ECO:0000256" key="1">
    <source>
        <dbReference type="SAM" id="Phobius"/>
    </source>
</evidence>
<keyword evidence="1" id="KW-0472">Membrane</keyword>
<accession>A0A8D8Z4K9</accession>
<feature type="transmembrane region" description="Helical" evidence="1">
    <location>
        <begin position="12"/>
        <end position="29"/>
    </location>
</feature>
<dbReference type="AlphaFoldDB" id="A0A8D8Z4K9"/>
<proteinExistence type="predicted"/>
<keyword evidence="1" id="KW-0812">Transmembrane</keyword>
<evidence type="ECO:0000313" key="2">
    <source>
        <dbReference type="EMBL" id="CAG6740839.1"/>
    </source>
</evidence>
<reference evidence="2" key="1">
    <citation type="submission" date="2021-05" db="EMBL/GenBank/DDBJ databases">
        <authorList>
            <person name="Alioto T."/>
            <person name="Alioto T."/>
            <person name="Gomez Garrido J."/>
        </authorList>
    </citation>
    <scope>NUCLEOTIDE SEQUENCE</scope>
</reference>
<organism evidence="2">
    <name type="scientific">Cacopsylla melanoneura</name>
    <dbReference type="NCBI Taxonomy" id="428564"/>
    <lineage>
        <taxon>Eukaryota</taxon>
        <taxon>Metazoa</taxon>
        <taxon>Ecdysozoa</taxon>
        <taxon>Arthropoda</taxon>
        <taxon>Hexapoda</taxon>
        <taxon>Insecta</taxon>
        <taxon>Pterygota</taxon>
        <taxon>Neoptera</taxon>
        <taxon>Paraneoptera</taxon>
        <taxon>Hemiptera</taxon>
        <taxon>Sternorrhyncha</taxon>
        <taxon>Psylloidea</taxon>
        <taxon>Psyllidae</taxon>
        <taxon>Psyllinae</taxon>
        <taxon>Cacopsylla</taxon>
    </lineage>
</organism>
<keyword evidence="1" id="KW-1133">Transmembrane helix</keyword>
<feature type="transmembrane region" description="Helical" evidence="1">
    <location>
        <begin position="50"/>
        <end position="68"/>
    </location>
</feature>